<keyword evidence="2" id="KW-1185">Reference proteome</keyword>
<protein>
    <submittedName>
        <fullName evidence="1">Uncharacterized protein</fullName>
    </submittedName>
</protein>
<dbReference type="AlphaFoldDB" id="A0AAV4VQF0"/>
<organism evidence="1 2">
    <name type="scientific">Caerostris extrusa</name>
    <name type="common">Bark spider</name>
    <name type="synonym">Caerostris bankana</name>
    <dbReference type="NCBI Taxonomy" id="172846"/>
    <lineage>
        <taxon>Eukaryota</taxon>
        <taxon>Metazoa</taxon>
        <taxon>Ecdysozoa</taxon>
        <taxon>Arthropoda</taxon>
        <taxon>Chelicerata</taxon>
        <taxon>Arachnida</taxon>
        <taxon>Araneae</taxon>
        <taxon>Araneomorphae</taxon>
        <taxon>Entelegynae</taxon>
        <taxon>Araneoidea</taxon>
        <taxon>Araneidae</taxon>
        <taxon>Caerostris</taxon>
    </lineage>
</organism>
<dbReference type="EMBL" id="BPLR01014936">
    <property type="protein sequence ID" value="GIY72353.1"/>
    <property type="molecule type" value="Genomic_DNA"/>
</dbReference>
<evidence type="ECO:0000313" key="1">
    <source>
        <dbReference type="EMBL" id="GIY72353.1"/>
    </source>
</evidence>
<name>A0AAV4VQF0_CAEEX</name>
<accession>A0AAV4VQF0</accession>
<sequence>MVSTNIGSWNSNIQRSTSKKLLGGWTLLLPDQLRNEIIPQYGWKGEVSYYFKLHFEALRSCTLSPFSPTTTVGCCKWVAGIIIIIIFEEVEGPEAGYEK</sequence>
<reference evidence="1 2" key="1">
    <citation type="submission" date="2021-06" db="EMBL/GenBank/DDBJ databases">
        <title>Caerostris extrusa draft genome.</title>
        <authorList>
            <person name="Kono N."/>
            <person name="Arakawa K."/>
        </authorList>
    </citation>
    <scope>NUCLEOTIDE SEQUENCE [LARGE SCALE GENOMIC DNA]</scope>
</reference>
<evidence type="ECO:0000313" key="2">
    <source>
        <dbReference type="Proteomes" id="UP001054945"/>
    </source>
</evidence>
<proteinExistence type="predicted"/>
<comment type="caution">
    <text evidence="1">The sequence shown here is derived from an EMBL/GenBank/DDBJ whole genome shotgun (WGS) entry which is preliminary data.</text>
</comment>
<dbReference type="Proteomes" id="UP001054945">
    <property type="component" value="Unassembled WGS sequence"/>
</dbReference>
<gene>
    <name evidence="1" type="ORF">CEXT_260101</name>
</gene>